<dbReference type="PROSITE" id="PS50240">
    <property type="entry name" value="TRYPSIN_DOM"/>
    <property type="match status" value="1"/>
</dbReference>
<name>A0A4Y2X2Z4_ARAVE</name>
<dbReference type="GO" id="GO:0004252">
    <property type="term" value="F:serine-type endopeptidase activity"/>
    <property type="evidence" value="ECO:0007669"/>
    <property type="project" value="InterPro"/>
</dbReference>
<sequence length="334" mass="36644">HQLVMTPSDCGTPKISPMTNHEFDRMVGGEEAVSNSWPWQVSLQASTTEPNGHFCGGTLINTLWVLTATHCVVGRANPGDIKIVLGSHGKFTKTPYQQVRVSAKVISYPELMGDDIKQYKLVNDVSLIRLNAPVELNAGVHPACLPTFGYNPRPGWHCYATGWGETRGTGSSHALKQTLQIAQSRATCRVSDEQTQVCVGNTGLSACHFELWSRRPCSSCKPGAEAAVVQIGGGHVAMALYHETTCLILHLVGPAVTPAKERSFFNMLIVMYHSTEDCKASRKYHLECPRGIKPIPLQTPMGSVFDPNIWRYFVLARMLCGFSISTTTERCNLL</sequence>
<accession>A0A4Y2X2Z4</accession>
<organism evidence="3 4">
    <name type="scientific">Araneus ventricosus</name>
    <name type="common">Orbweaver spider</name>
    <name type="synonym">Epeira ventricosa</name>
    <dbReference type="NCBI Taxonomy" id="182803"/>
    <lineage>
        <taxon>Eukaryota</taxon>
        <taxon>Metazoa</taxon>
        <taxon>Ecdysozoa</taxon>
        <taxon>Arthropoda</taxon>
        <taxon>Chelicerata</taxon>
        <taxon>Arachnida</taxon>
        <taxon>Araneae</taxon>
        <taxon>Araneomorphae</taxon>
        <taxon>Entelegynae</taxon>
        <taxon>Araneoidea</taxon>
        <taxon>Araneidae</taxon>
        <taxon>Araneus</taxon>
    </lineage>
</organism>
<dbReference type="Gene3D" id="2.40.10.10">
    <property type="entry name" value="Trypsin-like serine proteases"/>
    <property type="match status" value="1"/>
</dbReference>
<protein>
    <submittedName>
        <fullName evidence="3">Plasminogen</fullName>
    </submittedName>
</protein>
<keyword evidence="1" id="KW-1015">Disulfide bond</keyword>
<dbReference type="InterPro" id="IPR009003">
    <property type="entry name" value="Peptidase_S1_PA"/>
</dbReference>
<reference evidence="3 4" key="1">
    <citation type="journal article" date="2019" name="Sci. Rep.">
        <title>Orb-weaving spider Araneus ventricosus genome elucidates the spidroin gene catalogue.</title>
        <authorList>
            <person name="Kono N."/>
            <person name="Nakamura H."/>
            <person name="Ohtoshi R."/>
            <person name="Moran D.A.P."/>
            <person name="Shinohara A."/>
            <person name="Yoshida Y."/>
            <person name="Fujiwara M."/>
            <person name="Mori M."/>
            <person name="Tomita M."/>
            <person name="Arakawa K."/>
        </authorList>
    </citation>
    <scope>NUCLEOTIDE SEQUENCE [LARGE SCALE GENOMIC DNA]</scope>
</reference>
<dbReference type="Pfam" id="PF00089">
    <property type="entry name" value="Trypsin"/>
    <property type="match status" value="1"/>
</dbReference>
<dbReference type="OrthoDB" id="5565075at2759"/>
<proteinExistence type="predicted"/>
<dbReference type="InterPro" id="IPR018114">
    <property type="entry name" value="TRYPSIN_HIS"/>
</dbReference>
<dbReference type="InterPro" id="IPR001254">
    <property type="entry name" value="Trypsin_dom"/>
</dbReference>
<comment type="caution">
    <text evidence="3">The sequence shown here is derived from an EMBL/GenBank/DDBJ whole genome shotgun (WGS) entry which is preliminary data.</text>
</comment>
<dbReference type="PANTHER" id="PTHR24252">
    <property type="entry name" value="ACROSIN-RELATED"/>
    <property type="match status" value="1"/>
</dbReference>
<evidence type="ECO:0000259" key="2">
    <source>
        <dbReference type="PROSITE" id="PS50240"/>
    </source>
</evidence>
<evidence type="ECO:0000313" key="4">
    <source>
        <dbReference type="Proteomes" id="UP000499080"/>
    </source>
</evidence>
<dbReference type="SUPFAM" id="SSF50494">
    <property type="entry name" value="Trypsin-like serine proteases"/>
    <property type="match status" value="1"/>
</dbReference>
<gene>
    <name evidence="3" type="primary">PLG_2</name>
    <name evidence="3" type="ORF">AVEN_13659_1</name>
</gene>
<dbReference type="PROSITE" id="PS00134">
    <property type="entry name" value="TRYPSIN_HIS"/>
    <property type="match status" value="1"/>
</dbReference>
<dbReference type="FunFam" id="2.40.10.10:FF:000166">
    <property type="entry name" value="Trypsin"/>
    <property type="match status" value="1"/>
</dbReference>
<keyword evidence="4" id="KW-1185">Reference proteome</keyword>
<dbReference type="AlphaFoldDB" id="A0A4Y2X2Z4"/>
<dbReference type="PANTHER" id="PTHR24252:SF7">
    <property type="entry name" value="HYALIN"/>
    <property type="match status" value="1"/>
</dbReference>
<dbReference type="GO" id="GO:0006508">
    <property type="term" value="P:proteolysis"/>
    <property type="evidence" value="ECO:0007669"/>
    <property type="project" value="InterPro"/>
</dbReference>
<dbReference type="CDD" id="cd00190">
    <property type="entry name" value="Tryp_SPc"/>
    <property type="match status" value="1"/>
</dbReference>
<evidence type="ECO:0000256" key="1">
    <source>
        <dbReference type="ARBA" id="ARBA00023157"/>
    </source>
</evidence>
<dbReference type="InterPro" id="IPR001314">
    <property type="entry name" value="Peptidase_S1A"/>
</dbReference>
<feature type="domain" description="Peptidase S1" evidence="2">
    <location>
        <begin position="26"/>
        <end position="246"/>
    </location>
</feature>
<dbReference type="PRINTS" id="PR00722">
    <property type="entry name" value="CHYMOTRYPSIN"/>
</dbReference>
<evidence type="ECO:0000313" key="3">
    <source>
        <dbReference type="EMBL" id="GBO43949.1"/>
    </source>
</evidence>
<dbReference type="SMART" id="SM00020">
    <property type="entry name" value="Tryp_SPc"/>
    <property type="match status" value="1"/>
</dbReference>
<dbReference type="Proteomes" id="UP000499080">
    <property type="component" value="Unassembled WGS sequence"/>
</dbReference>
<feature type="non-terminal residue" evidence="3">
    <location>
        <position position="1"/>
    </location>
</feature>
<dbReference type="InterPro" id="IPR043504">
    <property type="entry name" value="Peptidase_S1_PA_chymotrypsin"/>
</dbReference>
<dbReference type="EMBL" id="BGPR01070509">
    <property type="protein sequence ID" value="GBO43949.1"/>
    <property type="molecule type" value="Genomic_DNA"/>
</dbReference>